<dbReference type="UniPathway" id="UPA00164"/>
<sequence>MRILIVSSEVVPFAKTGGLADVAGALPLALAELGHDVRVAMPKYAAVDDERFHLIPILEEIVVKLGNGLAYTTQVKRTVFPHSEVPVYFIQNHQLFGRPGLYQENGVDYPDNAVRFAVFCKAVLWLMLALDWVPDIIHCNDWQTALIPVYLRTDPEVTANTQLSTPRILYTIHNLAYQGLFEPEFVEKLGIQPSLFHPSGLEFYGKLNLMKGGILFADEISTVSRRYAEEIQTPEYGCGLEGLLRQRSEHLHGIMNGIDERVWNPETDPLIPFRYSFRSIGGKTRCKKALQAELGLPVDANVPLFGMISRLDRQKGFDLLAEVLDQLMENDLQFVLLGTGAPEYHQLFEKAAQRWPKKMSVNLRFDNTLAHRIEAGADIFLMPSRFEPCGLNQLYSMKYGTPPVVRETGGLADSVVDATPENLERGIATGFVFRPYDSAAMMEAISRSLALYRKKPLWRKLQKAGMEKDFSWRASAKLYVELFEKMLSGNNPSPSVV</sequence>
<dbReference type="InterPro" id="IPR011835">
    <property type="entry name" value="GS/SS"/>
</dbReference>
<evidence type="ECO:0000259" key="8">
    <source>
        <dbReference type="Pfam" id="PF00534"/>
    </source>
</evidence>
<dbReference type="EMBL" id="CP030759">
    <property type="protein sequence ID" value="AXA37596.1"/>
    <property type="molecule type" value="Genomic_DNA"/>
</dbReference>
<dbReference type="GO" id="GO:0009011">
    <property type="term" value="F:alpha-1,4-glucan glucosyltransferase (ADP-glucose donor) activity"/>
    <property type="evidence" value="ECO:0007669"/>
    <property type="project" value="UniProtKB-UniRule"/>
</dbReference>
<dbReference type="PANTHER" id="PTHR45825">
    <property type="entry name" value="GRANULE-BOUND STARCH SYNTHASE 1, CHLOROPLASTIC/AMYLOPLASTIC"/>
    <property type="match status" value="1"/>
</dbReference>
<dbReference type="PANTHER" id="PTHR45825:SF11">
    <property type="entry name" value="ALPHA AMYLASE DOMAIN-CONTAINING PROTEIN"/>
    <property type="match status" value="1"/>
</dbReference>
<name>A0A2Z4Y969_SUMC1</name>
<evidence type="ECO:0000313" key="11">
    <source>
        <dbReference type="Proteomes" id="UP000262583"/>
    </source>
</evidence>
<dbReference type="CDD" id="cd03791">
    <property type="entry name" value="GT5_Glycogen_synthase_DULL1-like"/>
    <property type="match status" value="1"/>
</dbReference>
<dbReference type="Pfam" id="PF08323">
    <property type="entry name" value="Glyco_transf_5"/>
    <property type="match status" value="1"/>
</dbReference>
<comment type="pathway">
    <text evidence="7">Glycan biosynthesis; glycogen biosynthesis.</text>
</comment>
<keyword evidence="6 7" id="KW-0320">Glycogen biosynthesis</keyword>
<gene>
    <name evidence="7" type="primary">glgA</name>
    <name evidence="10" type="ORF">BRCON_2854</name>
</gene>
<dbReference type="InterPro" id="IPR001296">
    <property type="entry name" value="Glyco_trans_1"/>
</dbReference>
<feature type="domain" description="Glycosyl transferase family 1" evidence="8">
    <location>
        <begin position="301"/>
        <end position="452"/>
    </location>
</feature>
<reference evidence="10 11" key="1">
    <citation type="submission" date="2018-05" db="EMBL/GenBank/DDBJ databases">
        <title>A metagenomic window into the 2 km-deep terrestrial subsurface aquifer revealed taxonomically and functionally diverse microbial community comprising novel uncultured bacterial lineages.</title>
        <authorList>
            <person name="Kadnikov V.V."/>
            <person name="Mardanov A.V."/>
            <person name="Beletsky A.V."/>
            <person name="Banks D."/>
            <person name="Pimenov N.V."/>
            <person name="Frank Y.A."/>
            <person name="Karnachuk O.V."/>
            <person name="Ravin N.V."/>
        </authorList>
    </citation>
    <scope>NUCLEOTIDE SEQUENCE [LARGE SCALE GENOMIC DNA]</scope>
    <source>
        <strain evidence="10">BY</strain>
    </source>
</reference>
<feature type="domain" description="Starch synthase catalytic" evidence="9">
    <location>
        <begin position="2"/>
        <end position="246"/>
    </location>
</feature>
<dbReference type="NCBIfam" id="NF001899">
    <property type="entry name" value="PRK00654.1-2"/>
    <property type="match status" value="1"/>
</dbReference>
<comment type="similarity">
    <text evidence="3 7">Belongs to the glycosyltransferase 1 family. Bacterial/plant glycogen synthase subfamily.</text>
</comment>
<organism evidence="10 11">
    <name type="scientific">Sumerlaea chitinivorans</name>
    <dbReference type="NCBI Taxonomy" id="2250252"/>
    <lineage>
        <taxon>Bacteria</taxon>
        <taxon>Candidatus Sumerlaeota</taxon>
        <taxon>Candidatus Sumerlaeia</taxon>
        <taxon>Candidatus Sumerlaeales</taxon>
        <taxon>Candidatus Sumerlaeaceae</taxon>
        <taxon>Candidatus Sumerlaea</taxon>
    </lineage>
</organism>
<comment type="function">
    <text evidence="2 7">Synthesizes alpha-1,4-glucan chains using ADP-glucose.</text>
</comment>
<dbReference type="Gene3D" id="3.40.50.2000">
    <property type="entry name" value="Glycogen Phosphorylase B"/>
    <property type="match status" value="2"/>
</dbReference>
<dbReference type="Pfam" id="PF00534">
    <property type="entry name" value="Glycos_transf_1"/>
    <property type="match status" value="1"/>
</dbReference>
<keyword evidence="4 7" id="KW-0328">Glycosyltransferase</keyword>
<evidence type="ECO:0000259" key="9">
    <source>
        <dbReference type="Pfam" id="PF08323"/>
    </source>
</evidence>
<dbReference type="GO" id="GO:0005978">
    <property type="term" value="P:glycogen biosynthetic process"/>
    <property type="evidence" value="ECO:0007669"/>
    <property type="project" value="UniProtKB-UniRule"/>
</dbReference>
<evidence type="ECO:0000256" key="4">
    <source>
        <dbReference type="ARBA" id="ARBA00022676"/>
    </source>
</evidence>
<protein>
    <recommendedName>
        <fullName evidence="7">Glycogen synthase</fullName>
        <ecNumber evidence="7">2.4.1.21</ecNumber>
    </recommendedName>
    <alternativeName>
        <fullName evidence="7">Starch [bacterial glycogen] synthase</fullName>
    </alternativeName>
</protein>
<dbReference type="HAMAP" id="MF_00484">
    <property type="entry name" value="Glycogen_synth"/>
    <property type="match status" value="1"/>
</dbReference>
<evidence type="ECO:0000313" key="10">
    <source>
        <dbReference type="EMBL" id="AXA37596.1"/>
    </source>
</evidence>
<dbReference type="NCBIfam" id="TIGR02095">
    <property type="entry name" value="glgA"/>
    <property type="match status" value="1"/>
</dbReference>
<dbReference type="Proteomes" id="UP000262583">
    <property type="component" value="Chromosome"/>
</dbReference>
<comment type="catalytic activity">
    <reaction evidence="1 7">
        <text>[(1-&gt;4)-alpha-D-glucosyl](n) + ADP-alpha-D-glucose = [(1-&gt;4)-alpha-D-glucosyl](n+1) + ADP + H(+)</text>
        <dbReference type="Rhea" id="RHEA:18189"/>
        <dbReference type="Rhea" id="RHEA-COMP:9584"/>
        <dbReference type="Rhea" id="RHEA-COMP:9587"/>
        <dbReference type="ChEBI" id="CHEBI:15378"/>
        <dbReference type="ChEBI" id="CHEBI:15444"/>
        <dbReference type="ChEBI" id="CHEBI:57498"/>
        <dbReference type="ChEBI" id="CHEBI:456216"/>
        <dbReference type="EC" id="2.4.1.21"/>
    </reaction>
</comment>
<dbReference type="InterPro" id="IPR013534">
    <property type="entry name" value="Starch_synth_cat_dom"/>
</dbReference>
<keyword evidence="5 7" id="KW-0808">Transferase</keyword>
<evidence type="ECO:0000256" key="5">
    <source>
        <dbReference type="ARBA" id="ARBA00022679"/>
    </source>
</evidence>
<evidence type="ECO:0000256" key="1">
    <source>
        <dbReference type="ARBA" id="ARBA00001478"/>
    </source>
</evidence>
<accession>A0A2Z4Y969</accession>
<dbReference type="SUPFAM" id="SSF53756">
    <property type="entry name" value="UDP-Glycosyltransferase/glycogen phosphorylase"/>
    <property type="match status" value="1"/>
</dbReference>
<feature type="binding site" evidence="7">
    <location>
        <position position="15"/>
    </location>
    <ligand>
        <name>ADP-alpha-D-glucose</name>
        <dbReference type="ChEBI" id="CHEBI:57498"/>
    </ligand>
</feature>
<dbReference type="AlphaFoldDB" id="A0A2Z4Y969"/>
<evidence type="ECO:0000256" key="3">
    <source>
        <dbReference type="ARBA" id="ARBA00010281"/>
    </source>
</evidence>
<dbReference type="KEGG" id="schv:BRCON_2854"/>
<evidence type="ECO:0000256" key="6">
    <source>
        <dbReference type="ARBA" id="ARBA00023056"/>
    </source>
</evidence>
<evidence type="ECO:0000256" key="7">
    <source>
        <dbReference type="HAMAP-Rule" id="MF_00484"/>
    </source>
</evidence>
<dbReference type="GO" id="GO:0004373">
    <property type="term" value="F:alpha-1,4-glucan glucosyltransferase (UDP-glucose donor) activity"/>
    <property type="evidence" value="ECO:0007669"/>
    <property type="project" value="InterPro"/>
</dbReference>
<evidence type="ECO:0000256" key="2">
    <source>
        <dbReference type="ARBA" id="ARBA00002764"/>
    </source>
</evidence>
<proteinExistence type="inferred from homology"/>
<dbReference type="EC" id="2.4.1.21" evidence="7"/>